<evidence type="ECO:0000256" key="4">
    <source>
        <dbReference type="ARBA" id="ARBA00023004"/>
    </source>
</evidence>
<dbReference type="RefSeq" id="WP_203884763.1">
    <property type="nucleotide sequence ID" value="NZ_BAABHH010000018.1"/>
</dbReference>
<comment type="caution">
    <text evidence="7">The sequence shown here is derived from an EMBL/GenBank/DDBJ whole genome shotgun (WGS) entry which is preliminary data.</text>
</comment>
<evidence type="ECO:0000256" key="3">
    <source>
        <dbReference type="ARBA" id="ARBA00022723"/>
    </source>
</evidence>
<dbReference type="Proteomes" id="UP000630097">
    <property type="component" value="Unassembled WGS sequence"/>
</dbReference>
<dbReference type="Pfam" id="PF01512">
    <property type="entry name" value="Complex1_51K"/>
    <property type="match status" value="1"/>
</dbReference>
<dbReference type="FunFam" id="3.40.50.11540:FF:000001">
    <property type="entry name" value="NADH dehydrogenase [ubiquinone] flavoprotein 1, mitochondrial"/>
    <property type="match status" value="1"/>
</dbReference>
<dbReference type="PANTHER" id="PTHR43578:SF3">
    <property type="entry name" value="NADH-QUINONE OXIDOREDUCTASE SUBUNIT F"/>
    <property type="match status" value="1"/>
</dbReference>
<gene>
    <name evidence="7" type="ORF">Pka01_45340</name>
</gene>
<dbReference type="CDD" id="cd03063">
    <property type="entry name" value="TRX_Fd_FDH_beta"/>
    <property type="match status" value="1"/>
</dbReference>
<dbReference type="AlphaFoldDB" id="A0A8J3PUP8"/>
<dbReference type="InterPro" id="IPR019575">
    <property type="entry name" value="Nuop51_4Fe4S-bd"/>
</dbReference>
<evidence type="ECO:0000256" key="2">
    <source>
        <dbReference type="ARBA" id="ARBA00022485"/>
    </source>
</evidence>
<dbReference type="SUPFAM" id="SSF52833">
    <property type="entry name" value="Thioredoxin-like"/>
    <property type="match status" value="1"/>
</dbReference>
<evidence type="ECO:0000256" key="5">
    <source>
        <dbReference type="ARBA" id="ARBA00023014"/>
    </source>
</evidence>
<name>A0A8J3PUP8_9ACTN</name>
<organism evidence="7 8">
    <name type="scientific">Planotetraspora kaengkrachanensis</name>
    <dbReference type="NCBI Taxonomy" id="575193"/>
    <lineage>
        <taxon>Bacteria</taxon>
        <taxon>Bacillati</taxon>
        <taxon>Actinomycetota</taxon>
        <taxon>Actinomycetes</taxon>
        <taxon>Streptosporangiales</taxon>
        <taxon>Streptosporangiaceae</taxon>
        <taxon>Planotetraspora</taxon>
    </lineage>
</organism>
<sequence length="520" mass="54218">MTASGQVATVYVPRDSAARSVGADEVADAVAAQAGRPVRVVRNGSRGMLWLEPLVEVETPAGRIAYGPVAPEDVEGLVAAGILDGATGHPLCLGPTEDIDWLRDQTRVTFARVGVVDPVSAEDYVAHGGLSGLRRALSLSPAQVVAEVTESGLRGRGGAGFPAGIKWKTVLEAGSELKFVCCNADEGDSGTFADRMLMEGDPFTLIEGMTIAAWAVGASEGYIYVRSEYPDAIDTLRAAIGTAYDQGWLGKRVLDSELSFDLFVRVGGGAYICGEETSMLESLEGKRGMVRAKPPIPALEGLFGKPTVVNNVLTLGSVPMILADGPAAYADLGVGRSRGTQVFQLGGNIARGGIVETAFGITLGDLVGRYGGGTRSGRPVRAVQVGGPLGAYLPTSRFDLPMDYEAFAAADAMVGHGGVVVFDDTVDMAGQARFAMEFCAAESCGKCTPCRVGAVRGVEVIDRIVAGVDREKNLKVLGDLCDLMTEGSLCAMGGLTPMPVKSALAHFPDDFATTTTEEGR</sequence>
<dbReference type="Gene3D" id="6.10.250.1450">
    <property type="match status" value="1"/>
</dbReference>
<feature type="domain" description="NADH-ubiquinone oxidoreductase 51kDa subunit iron-sulphur binding" evidence="6">
    <location>
        <begin position="429"/>
        <end position="474"/>
    </location>
</feature>
<dbReference type="SMART" id="SM00928">
    <property type="entry name" value="NADH_4Fe-4S"/>
    <property type="match status" value="1"/>
</dbReference>
<dbReference type="PROSITE" id="PS00645">
    <property type="entry name" value="COMPLEX1_51K_2"/>
    <property type="match status" value="1"/>
</dbReference>
<dbReference type="InterPro" id="IPR036249">
    <property type="entry name" value="Thioredoxin-like_sf"/>
</dbReference>
<reference evidence="7 8" key="1">
    <citation type="submission" date="2021-01" db="EMBL/GenBank/DDBJ databases">
        <title>Whole genome shotgun sequence of Planotetraspora kaengkrachanensis NBRC 104272.</title>
        <authorList>
            <person name="Komaki H."/>
            <person name="Tamura T."/>
        </authorList>
    </citation>
    <scope>NUCLEOTIDE SEQUENCE [LARGE SCALE GENOMIC DNA]</scope>
    <source>
        <strain evidence="7 8">NBRC 104272</strain>
    </source>
</reference>
<dbReference type="InterPro" id="IPR037207">
    <property type="entry name" value="Nuop51_4Fe4S-bd_sf"/>
</dbReference>
<dbReference type="PANTHER" id="PTHR43578">
    <property type="entry name" value="NADH-QUINONE OXIDOREDUCTASE SUBUNIT F"/>
    <property type="match status" value="1"/>
</dbReference>
<dbReference type="Gene3D" id="3.10.20.600">
    <property type="match status" value="1"/>
</dbReference>
<dbReference type="SUPFAM" id="SSF142984">
    <property type="entry name" value="Nqo1 middle domain-like"/>
    <property type="match status" value="1"/>
</dbReference>
<dbReference type="SUPFAM" id="SSF140490">
    <property type="entry name" value="Nqo1C-terminal domain-like"/>
    <property type="match status" value="1"/>
</dbReference>
<evidence type="ECO:0000313" key="8">
    <source>
        <dbReference type="Proteomes" id="UP000630097"/>
    </source>
</evidence>
<dbReference type="GO" id="GO:0008137">
    <property type="term" value="F:NADH dehydrogenase (ubiquinone) activity"/>
    <property type="evidence" value="ECO:0007669"/>
    <property type="project" value="InterPro"/>
</dbReference>
<evidence type="ECO:0000313" key="7">
    <source>
        <dbReference type="EMBL" id="GIG81407.1"/>
    </source>
</evidence>
<dbReference type="GO" id="GO:0046872">
    <property type="term" value="F:metal ion binding"/>
    <property type="evidence" value="ECO:0007669"/>
    <property type="project" value="UniProtKB-KW"/>
</dbReference>
<dbReference type="Gene3D" id="3.40.50.11540">
    <property type="entry name" value="NADH-ubiquinone oxidoreductase 51kDa subunit"/>
    <property type="match status" value="1"/>
</dbReference>
<dbReference type="SUPFAM" id="SSF142019">
    <property type="entry name" value="Nqo1 FMN-binding domain-like"/>
    <property type="match status" value="1"/>
</dbReference>
<dbReference type="GO" id="GO:0010181">
    <property type="term" value="F:FMN binding"/>
    <property type="evidence" value="ECO:0007669"/>
    <property type="project" value="InterPro"/>
</dbReference>
<comment type="similarity">
    <text evidence="1">Belongs to the complex I 51 kDa subunit family.</text>
</comment>
<evidence type="ECO:0000259" key="6">
    <source>
        <dbReference type="SMART" id="SM00928"/>
    </source>
</evidence>
<evidence type="ECO:0000256" key="1">
    <source>
        <dbReference type="ARBA" id="ARBA00007523"/>
    </source>
</evidence>
<keyword evidence="5" id="KW-0411">Iron-sulfur</keyword>
<keyword evidence="2" id="KW-0004">4Fe-4S</keyword>
<keyword evidence="4" id="KW-0408">Iron</keyword>
<dbReference type="GO" id="GO:0051539">
    <property type="term" value="F:4 iron, 4 sulfur cluster binding"/>
    <property type="evidence" value="ECO:0007669"/>
    <property type="project" value="UniProtKB-KW"/>
</dbReference>
<dbReference type="EMBL" id="BONV01000019">
    <property type="protein sequence ID" value="GIG81407.1"/>
    <property type="molecule type" value="Genomic_DNA"/>
</dbReference>
<accession>A0A8J3PUP8</accession>
<dbReference type="InterPro" id="IPR001949">
    <property type="entry name" value="NADH-UbQ_OxRdtase_51kDa_CS"/>
</dbReference>
<dbReference type="Gene3D" id="1.20.1440.230">
    <property type="entry name" value="NADH-ubiquinone oxidoreductase 51kDa subunit, iron-sulphur binding domain"/>
    <property type="match status" value="1"/>
</dbReference>
<dbReference type="Pfam" id="PF10589">
    <property type="entry name" value="NADH_4Fe-4S"/>
    <property type="match status" value="1"/>
</dbReference>
<proteinExistence type="inferred from homology"/>
<dbReference type="InterPro" id="IPR011538">
    <property type="entry name" value="Nuo51_FMN-bd"/>
</dbReference>
<protein>
    <submittedName>
        <fullName evidence="7">Formate dehydrogenase subunit beta</fullName>
    </submittedName>
</protein>
<keyword evidence="3" id="KW-0479">Metal-binding</keyword>
<dbReference type="InterPro" id="IPR037225">
    <property type="entry name" value="Nuo51_FMN-bd_sf"/>
</dbReference>
<keyword evidence="8" id="KW-1185">Reference proteome</keyword>